<dbReference type="InterPro" id="IPR056443">
    <property type="entry name" value="AEP_C962R"/>
</dbReference>
<dbReference type="NCBIfam" id="TIGR01613">
    <property type="entry name" value="primase_Cterm"/>
    <property type="match status" value="1"/>
</dbReference>
<proteinExistence type="predicted"/>
<organism evidence="6">
    <name type="scientific">viral metagenome</name>
    <dbReference type="NCBI Taxonomy" id="1070528"/>
    <lineage>
        <taxon>unclassified sequences</taxon>
        <taxon>metagenomes</taxon>
        <taxon>organismal metagenomes</taxon>
    </lineage>
</organism>
<feature type="compositionally biased region" description="Polar residues" evidence="4">
    <location>
        <begin position="1"/>
        <end position="17"/>
    </location>
</feature>
<evidence type="ECO:0000259" key="5">
    <source>
        <dbReference type="PROSITE" id="PS51206"/>
    </source>
</evidence>
<dbReference type="PANTHER" id="PTHR35372">
    <property type="entry name" value="ATP BINDING PROTEIN-RELATED"/>
    <property type="match status" value="1"/>
</dbReference>
<dbReference type="InterPro" id="IPR014818">
    <property type="entry name" value="Phage/plasmid_primase_P4_C"/>
</dbReference>
<evidence type="ECO:0000256" key="1">
    <source>
        <dbReference type="ARBA" id="ARBA00022741"/>
    </source>
</evidence>
<keyword evidence="2" id="KW-0378">Hydrolase</keyword>
<dbReference type="AlphaFoldDB" id="A0A6C0BWS3"/>
<dbReference type="SMART" id="SM00885">
    <property type="entry name" value="D5_N"/>
    <property type="match status" value="1"/>
</dbReference>
<evidence type="ECO:0000256" key="4">
    <source>
        <dbReference type="SAM" id="MobiDB-lite"/>
    </source>
</evidence>
<dbReference type="InterPro" id="IPR045455">
    <property type="entry name" value="NrS-1_pol-like_helicase"/>
</dbReference>
<dbReference type="Pfam" id="PF19263">
    <property type="entry name" value="DUF5906"/>
    <property type="match status" value="1"/>
</dbReference>
<protein>
    <recommendedName>
        <fullName evidence="5">SF3 helicase domain-containing protein</fullName>
    </recommendedName>
</protein>
<dbReference type="InterPro" id="IPR014015">
    <property type="entry name" value="Helicase_SF3_DNA-vir"/>
</dbReference>
<evidence type="ECO:0000256" key="3">
    <source>
        <dbReference type="ARBA" id="ARBA00022840"/>
    </source>
</evidence>
<dbReference type="Pfam" id="PF08707">
    <property type="entry name" value="PriCT_2"/>
    <property type="match status" value="1"/>
</dbReference>
<sequence length="934" mass="108973">MSQPNDGFNPFLKSNITAKGEEHTHTKIPDKKLNIYPGSYSIDSTDEKSFYSKYYKHVFVKKTLEYLTEKQLRENGPIMIDIDLRYSPDTMEKQHADEHVVDVVMLYAEKIKQLVNIPVGADIDVFVMEKNDVNQVKEKKITKDGIHIIIGTSMHKGLQVLLRDKIIGEIGNIWDDLPITNTWDEVFDEGVTKGHVNWQMYGSRKPGHQAYLIKHHYVLTHDDDDWSISENNIDEFNTSKNLQKLSARYTKYPKFDMLESIEPEFATACKSLGKKKTSGAASLDCRFKKGRTGSCSALMKESMYCDIRSKEILDSLIEEMFEDIGTCDYKLKETHQYTMTLPKSYYGEGSYTKWMRVGWALASTSSKLFLSWLKFSSQSDTFEWTSVPELYQKWKGFDFGNRVDGLTHRSIMYWSKIDAREKYNSIHKETVDYFIEETVNTAIKHKQPTEFDIACVLFHLFKDQYVCVSIRNNCWYEYIQHRWYEIDSGSTLRLLISKDLWQTYVKKIKGAYNKIETLDSDSEDYKYYTSRCAKLSEIGLLLKKTTWKNNIMREARELFYDQHFIEKLDQNPYLLCFNNCVVDFQEKTSRLGRPDDYISKCTNIDYVPLSSPSHGDTIAELERFMYELFPDEELRKYMWEHSASCLIGTNENQTFNIYTGSGRNGKSKYVDLMTKGLGDYKGTVPITLITQKRNSIGSTSSEIVQLMGTRLAVMQEPSKGDKINEGIMKEITGGDPIQGRALFKDTVTFTPQFNLVVCTNTLFEIKSNDDGTWRRIRKVDYKSKFLDNPYEDEDKFPREHYPHQFKIDKNIDQKFDRWAPTLMAMLVDKSYVLKGKVTDCEMVLASSDQYREGQDYLAEFIRDKIQKRKGGKIKKTEVYEHFRNWYQINYGKGIPLARELHEFMSRRFGPYKLGGWHNVSIIYDEDDVDDDDDM</sequence>
<dbReference type="PANTHER" id="PTHR35372:SF2">
    <property type="entry name" value="SF3 HELICASE DOMAIN-CONTAINING PROTEIN"/>
    <property type="match status" value="1"/>
</dbReference>
<dbReference type="InterPro" id="IPR014819">
    <property type="entry name" value="PriCT_2"/>
</dbReference>
<accession>A0A6C0BWS3</accession>
<feature type="domain" description="SF3 helicase" evidence="5">
    <location>
        <begin position="633"/>
        <end position="814"/>
    </location>
</feature>
<dbReference type="GO" id="GO:0005524">
    <property type="term" value="F:ATP binding"/>
    <property type="evidence" value="ECO:0007669"/>
    <property type="project" value="UniProtKB-KW"/>
</dbReference>
<keyword evidence="3" id="KW-0067">ATP-binding</keyword>
<keyword evidence="1" id="KW-0547">Nucleotide-binding</keyword>
<feature type="region of interest" description="Disordered" evidence="4">
    <location>
        <begin position="1"/>
        <end position="25"/>
    </location>
</feature>
<dbReference type="InterPro" id="IPR006500">
    <property type="entry name" value="Helicase_put_C_phage/plasmid"/>
</dbReference>
<dbReference type="Pfam" id="PF08706">
    <property type="entry name" value="D5_N"/>
    <property type="match status" value="1"/>
</dbReference>
<dbReference type="PROSITE" id="PS51206">
    <property type="entry name" value="SF3_HELICASE_1"/>
    <property type="match status" value="1"/>
</dbReference>
<dbReference type="Pfam" id="PF23162">
    <property type="entry name" value="AEP_C962R"/>
    <property type="match status" value="1"/>
</dbReference>
<dbReference type="InterPro" id="IPR051620">
    <property type="entry name" value="ORF904-like_C"/>
</dbReference>
<reference evidence="6" key="1">
    <citation type="journal article" date="2020" name="Nature">
        <title>Giant virus diversity and host interactions through global metagenomics.</title>
        <authorList>
            <person name="Schulz F."/>
            <person name="Roux S."/>
            <person name="Paez-Espino D."/>
            <person name="Jungbluth S."/>
            <person name="Walsh D.A."/>
            <person name="Denef V.J."/>
            <person name="McMahon K.D."/>
            <person name="Konstantinidis K.T."/>
            <person name="Eloe-Fadrosh E.A."/>
            <person name="Kyrpides N.C."/>
            <person name="Woyke T."/>
        </authorList>
    </citation>
    <scope>NUCLEOTIDE SEQUENCE</scope>
    <source>
        <strain evidence="6">GVMAG-M-3300020166-5</strain>
    </source>
</reference>
<evidence type="ECO:0000256" key="2">
    <source>
        <dbReference type="ARBA" id="ARBA00022801"/>
    </source>
</evidence>
<dbReference type="Gene3D" id="3.40.50.300">
    <property type="entry name" value="P-loop containing nucleotide triphosphate hydrolases"/>
    <property type="match status" value="1"/>
</dbReference>
<evidence type="ECO:0000313" key="6">
    <source>
        <dbReference type="EMBL" id="QHS96895.1"/>
    </source>
</evidence>
<dbReference type="EMBL" id="MN739281">
    <property type="protein sequence ID" value="QHS96895.1"/>
    <property type="molecule type" value="Genomic_DNA"/>
</dbReference>
<dbReference type="InterPro" id="IPR027417">
    <property type="entry name" value="P-loop_NTPase"/>
</dbReference>
<dbReference type="GO" id="GO:0016817">
    <property type="term" value="F:hydrolase activity, acting on acid anhydrides"/>
    <property type="evidence" value="ECO:0007669"/>
    <property type="project" value="InterPro"/>
</dbReference>
<name>A0A6C0BWS3_9ZZZZ</name>